<keyword evidence="2" id="KW-1185">Reference proteome</keyword>
<comment type="caution">
    <text evidence="1">The sequence shown here is derived from an EMBL/GenBank/DDBJ whole genome shotgun (WGS) entry which is preliminary data.</text>
</comment>
<dbReference type="Proteomes" id="UP000597762">
    <property type="component" value="Unassembled WGS sequence"/>
</dbReference>
<sequence>MGPVRGSTMTHRRSSWRNRRLVAGRREMDLAIGRDRGVGRLKEIGASVVDFHAAKIERGAEDLCRIMQLARCERSADDRRLIPNLPSHDERRQGRCLPPLTIGVQPVCRSNRSVTGPRPPPGWSMEGEWPILQSSPRSVDGLLAISARAASGWARRWGVMRRLLYLLPVPLLLTAAMIAPRAHHEGGRKRRRCRGCSRRRRLIRGGNTCPIPRRAGFRFS</sequence>
<reference evidence="1" key="1">
    <citation type="submission" date="2021-01" db="EMBL/GenBank/DDBJ databases">
        <authorList>
            <person name="Li R."/>
            <person name="Bekaert M."/>
        </authorList>
    </citation>
    <scope>NUCLEOTIDE SEQUENCE</scope>
    <source>
        <strain evidence="1">Farmed</strain>
    </source>
</reference>
<evidence type="ECO:0000313" key="2">
    <source>
        <dbReference type="Proteomes" id="UP000597762"/>
    </source>
</evidence>
<dbReference type="AlphaFoldDB" id="A0A812DND8"/>
<gene>
    <name evidence="1" type="ORF">SPHA_57123</name>
</gene>
<organism evidence="1 2">
    <name type="scientific">Acanthosepion pharaonis</name>
    <name type="common">Pharaoh cuttlefish</name>
    <name type="synonym">Sepia pharaonis</name>
    <dbReference type="NCBI Taxonomy" id="158019"/>
    <lineage>
        <taxon>Eukaryota</taxon>
        <taxon>Metazoa</taxon>
        <taxon>Spiralia</taxon>
        <taxon>Lophotrochozoa</taxon>
        <taxon>Mollusca</taxon>
        <taxon>Cephalopoda</taxon>
        <taxon>Coleoidea</taxon>
        <taxon>Decapodiformes</taxon>
        <taxon>Sepiida</taxon>
        <taxon>Sepiina</taxon>
        <taxon>Sepiidae</taxon>
        <taxon>Acanthosepion</taxon>
    </lineage>
</organism>
<evidence type="ECO:0000313" key="1">
    <source>
        <dbReference type="EMBL" id="CAE1304549.1"/>
    </source>
</evidence>
<name>A0A812DND8_ACAPH</name>
<dbReference type="EMBL" id="CAHIKZ030003832">
    <property type="protein sequence ID" value="CAE1304549.1"/>
    <property type="molecule type" value="Genomic_DNA"/>
</dbReference>
<proteinExistence type="predicted"/>
<protein>
    <submittedName>
        <fullName evidence="1">Uncharacterized protein</fullName>
    </submittedName>
</protein>
<accession>A0A812DND8</accession>